<evidence type="ECO:0000259" key="6">
    <source>
        <dbReference type="Pfam" id="PF04864"/>
    </source>
</evidence>
<dbReference type="Gene3D" id="3.40.640.10">
    <property type="entry name" value="Type I PLP-dependent aspartate aminotransferase-like (Major domain)"/>
    <property type="match status" value="1"/>
</dbReference>
<dbReference type="CDD" id="cd00609">
    <property type="entry name" value="AAT_like"/>
    <property type="match status" value="1"/>
</dbReference>
<dbReference type="InterPro" id="IPR006948">
    <property type="entry name" value="Alliinase_C"/>
</dbReference>
<comment type="cofactor">
    <cofactor evidence="1">
        <name>pyridoxal 5'-phosphate</name>
        <dbReference type="ChEBI" id="CHEBI:597326"/>
    </cofactor>
</comment>
<dbReference type="InterPro" id="IPR015422">
    <property type="entry name" value="PyrdxlP-dep_Trfase_small"/>
</dbReference>
<evidence type="ECO:0000256" key="2">
    <source>
        <dbReference type="ARBA" id="ARBA00006312"/>
    </source>
</evidence>
<name>A0A2N9IR09_FAGSY</name>
<dbReference type="InterPro" id="IPR015424">
    <property type="entry name" value="PyrdxlP-dep_Trfase"/>
</dbReference>
<gene>
    <name evidence="7" type="ORF">FSB_LOCUS54435</name>
</gene>
<dbReference type="GO" id="GO:0008483">
    <property type="term" value="F:transaminase activity"/>
    <property type="evidence" value="ECO:0007669"/>
    <property type="project" value="UniProtKB-KW"/>
</dbReference>
<keyword evidence="4" id="KW-0032">Aminotransferase</keyword>
<proteinExistence type="inferred from homology"/>
<reference evidence="7" key="1">
    <citation type="submission" date="2018-02" db="EMBL/GenBank/DDBJ databases">
        <authorList>
            <person name="Cohen D.B."/>
            <person name="Kent A.D."/>
        </authorList>
    </citation>
    <scope>NUCLEOTIDE SEQUENCE</scope>
</reference>
<dbReference type="Gene3D" id="3.90.1150.10">
    <property type="entry name" value="Aspartate Aminotransferase, domain 1"/>
    <property type="match status" value="1"/>
</dbReference>
<dbReference type="InterPro" id="IPR037029">
    <property type="entry name" value="Alliinase_N_sf"/>
</dbReference>
<dbReference type="GO" id="GO:0006520">
    <property type="term" value="P:amino acid metabolic process"/>
    <property type="evidence" value="ECO:0007669"/>
    <property type="project" value="TreeGrafter"/>
</dbReference>
<dbReference type="SUPFAM" id="SSF53383">
    <property type="entry name" value="PLP-dependent transferases"/>
    <property type="match status" value="1"/>
</dbReference>
<accession>A0A2N9IR09</accession>
<evidence type="ECO:0000256" key="3">
    <source>
        <dbReference type="ARBA" id="ARBA00011738"/>
    </source>
</evidence>
<organism evidence="7">
    <name type="scientific">Fagus sylvatica</name>
    <name type="common">Beechnut</name>
    <dbReference type="NCBI Taxonomy" id="28930"/>
    <lineage>
        <taxon>Eukaryota</taxon>
        <taxon>Viridiplantae</taxon>
        <taxon>Streptophyta</taxon>
        <taxon>Embryophyta</taxon>
        <taxon>Tracheophyta</taxon>
        <taxon>Spermatophyta</taxon>
        <taxon>Magnoliopsida</taxon>
        <taxon>eudicotyledons</taxon>
        <taxon>Gunneridae</taxon>
        <taxon>Pentapetalae</taxon>
        <taxon>rosids</taxon>
        <taxon>fabids</taxon>
        <taxon>Fagales</taxon>
        <taxon>Fagaceae</taxon>
        <taxon>Fagus</taxon>
    </lineage>
</organism>
<evidence type="ECO:0000313" key="7">
    <source>
        <dbReference type="EMBL" id="SPD26553.1"/>
    </source>
</evidence>
<dbReference type="Gene3D" id="2.10.25.30">
    <property type="entry name" value="EGF-like, alliinase"/>
    <property type="match status" value="1"/>
</dbReference>
<keyword evidence="4" id="KW-0808">Transferase</keyword>
<dbReference type="EMBL" id="OIVN01006159">
    <property type="protein sequence ID" value="SPD26553.1"/>
    <property type="molecule type" value="Genomic_DNA"/>
</dbReference>
<comment type="subunit">
    <text evidence="3">Homodimer.</text>
</comment>
<keyword evidence="5" id="KW-0663">Pyridoxal phosphate</keyword>
<protein>
    <recommendedName>
        <fullName evidence="6">Alliinase C-terminal domain-containing protein</fullName>
    </recommendedName>
</protein>
<evidence type="ECO:0000256" key="5">
    <source>
        <dbReference type="ARBA" id="ARBA00022898"/>
    </source>
</evidence>
<dbReference type="GO" id="GO:0016846">
    <property type="term" value="F:carbon-sulfur lyase activity"/>
    <property type="evidence" value="ECO:0007669"/>
    <property type="project" value="InterPro"/>
</dbReference>
<dbReference type="PANTHER" id="PTHR43795:SF15">
    <property type="entry name" value="TRYPTOPHAN AMINOTRANSFERASE-RELATED PROTEIN 1"/>
    <property type="match status" value="1"/>
</dbReference>
<dbReference type="InterPro" id="IPR015421">
    <property type="entry name" value="PyrdxlP-dep_Trfase_major"/>
</dbReference>
<dbReference type="InterPro" id="IPR050478">
    <property type="entry name" value="Ethylene_sulfur-biosynth"/>
</dbReference>
<feature type="domain" description="Alliinase C-terminal" evidence="6">
    <location>
        <begin position="28"/>
        <end position="386"/>
    </location>
</feature>
<dbReference type="Pfam" id="PF04864">
    <property type="entry name" value="Alliinase_C"/>
    <property type="match status" value="1"/>
</dbReference>
<dbReference type="PANTHER" id="PTHR43795">
    <property type="entry name" value="BIFUNCTIONAL ASPARTATE AMINOTRANSFERASE AND GLUTAMATE/ASPARTATE-PREPHENATE AMINOTRANSFERASE-RELATED"/>
    <property type="match status" value="1"/>
</dbReference>
<evidence type="ECO:0000256" key="4">
    <source>
        <dbReference type="ARBA" id="ARBA00022576"/>
    </source>
</evidence>
<evidence type="ECO:0000256" key="1">
    <source>
        <dbReference type="ARBA" id="ARBA00001933"/>
    </source>
</evidence>
<sequence length="393" mass="43844">MGGARLDKTFSVNGTRTTTLSSDSVLALSTGDPTLYEPFWQKMGDKCKVEIDSVALMSYFSDMKNVCWFLEPELGDSIKRLHHVVGNAVTDDRHIVVGTGSTQLFQAALYALTTPAGPEPVSIVSSAPYYSSYPEVVQILRSGLYKWAGDAYAFDKDEPYIEVVNTPNNPDGTTREAVVKNGNGKGKLIYDFAYYWPQYTAITSAADHDIMLFTLSKCTGHAGSRIGWALVKDKNIAQKMIEYITISSIGISKESQIRAAKIIGVLCDGCQNVGSKESENFFEFSRNLMVKRWQKLSEALQHSKCFTVSKHPREHCLFTGEFTETQPGFAWLKCKEDIEDCFEFLKGLKIIGRGGKFFGVDPKFARVSLMSREEEFNQFIERILSIKGISNGH</sequence>
<dbReference type="AlphaFoldDB" id="A0A2N9IR09"/>
<comment type="similarity">
    <text evidence="2">Belongs to the alliinase family.</text>
</comment>